<dbReference type="EMBL" id="CALNXI010001233">
    <property type="protein sequence ID" value="CAH3161137.1"/>
    <property type="molecule type" value="Genomic_DNA"/>
</dbReference>
<organism evidence="1 2">
    <name type="scientific">Porites evermanni</name>
    <dbReference type="NCBI Taxonomy" id="104178"/>
    <lineage>
        <taxon>Eukaryota</taxon>
        <taxon>Metazoa</taxon>
        <taxon>Cnidaria</taxon>
        <taxon>Anthozoa</taxon>
        <taxon>Hexacorallia</taxon>
        <taxon>Scleractinia</taxon>
        <taxon>Fungiina</taxon>
        <taxon>Poritidae</taxon>
        <taxon>Porites</taxon>
    </lineage>
</organism>
<gene>
    <name evidence="1" type="ORF">PEVE_00003846</name>
</gene>
<comment type="caution">
    <text evidence="1">The sequence shown here is derived from an EMBL/GenBank/DDBJ whole genome shotgun (WGS) entry which is preliminary data.</text>
</comment>
<sequence>FSEECDRTRLKLLFCRLKYPDKLINSTISRFIATKVSDQPVSSHAAVSDSSEHIIVILPFKDQSSVDIVRYQFQDLSHKIHTTVSLVFLRQKMERDLKMREAKPPLLNQQCLVYKFECDLCDAGYVGYTSRHLHQRTEEQKSASSSIGQHFHVKHSSAPKDLNNNFIILKKCKSKFDCLKFEMFFYE</sequence>
<accession>A0ABN8QBB6</accession>
<evidence type="ECO:0000313" key="2">
    <source>
        <dbReference type="Proteomes" id="UP001159427"/>
    </source>
</evidence>
<feature type="non-terminal residue" evidence="1">
    <location>
        <position position="187"/>
    </location>
</feature>
<keyword evidence="2" id="KW-1185">Reference proteome</keyword>
<protein>
    <submittedName>
        <fullName evidence="1">Uncharacterized protein</fullName>
    </submittedName>
</protein>
<evidence type="ECO:0000313" key="1">
    <source>
        <dbReference type="EMBL" id="CAH3161137.1"/>
    </source>
</evidence>
<dbReference type="Proteomes" id="UP001159427">
    <property type="component" value="Unassembled WGS sequence"/>
</dbReference>
<name>A0ABN8QBB6_9CNID</name>
<feature type="non-terminal residue" evidence="1">
    <location>
        <position position="1"/>
    </location>
</feature>
<proteinExistence type="predicted"/>
<reference evidence="1 2" key="1">
    <citation type="submission" date="2022-05" db="EMBL/GenBank/DDBJ databases">
        <authorList>
            <consortium name="Genoscope - CEA"/>
            <person name="William W."/>
        </authorList>
    </citation>
    <scope>NUCLEOTIDE SEQUENCE [LARGE SCALE GENOMIC DNA]</scope>
</reference>